<evidence type="ECO:0000256" key="2">
    <source>
        <dbReference type="ARBA" id="ARBA00001140"/>
    </source>
</evidence>
<dbReference type="GO" id="GO:0031210">
    <property type="term" value="F:phosphatidylcholine binding"/>
    <property type="evidence" value="ECO:0007669"/>
    <property type="project" value="TreeGrafter"/>
</dbReference>
<evidence type="ECO:0000256" key="14">
    <source>
        <dbReference type="ARBA" id="ARBA00023221"/>
    </source>
</evidence>
<dbReference type="PANTHER" id="PTHR47616:SF1">
    <property type="entry name" value="CHOLESTERYL ESTER TRANSFER PROTEIN"/>
    <property type="match status" value="1"/>
</dbReference>
<evidence type="ECO:0000256" key="3">
    <source>
        <dbReference type="ARBA" id="ARBA00001417"/>
    </source>
</evidence>
<dbReference type="InterPro" id="IPR017942">
    <property type="entry name" value="Lipid-bd_serum_glycop_N"/>
</dbReference>
<keyword evidence="11" id="KW-0443">Lipid metabolism</keyword>
<evidence type="ECO:0000256" key="1">
    <source>
        <dbReference type="ARBA" id="ARBA00000222"/>
    </source>
</evidence>
<comment type="catalytic activity">
    <reaction evidence="2">
        <text>cholesteryl (9Z,12Z)-octadecadienoate(in) = cholesteryl (9Z,12Z)-octadecadienoate(out)</text>
        <dbReference type="Rhea" id="RHEA:43356"/>
        <dbReference type="ChEBI" id="CHEBI:41509"/>
    </reaction>
</comment>
<dbReference type="KEGG" id="cmk:103187882"/>
<evidence type="ECO:0000259" key="17">
    <source>
        <dbReference type="SMART" id="SM00328"/>
    </source>
</evidence>
<dbReference type="InParanoid" id="A0A4W3IHT2"/>
<dbReference type="GO" id="GO:0034372">
    <property type="term" value="P:very-low-density lipoprotein particle remodeling"/>
    <property type="evidence" value="ECO:0007669"/>
    <property type="project" value="TreeGrafter"/>
</dbReference>
<dbReference type="GO" id="GO:0034364">
    <property type="term" value="C:high-density lipoprotein particle"/>
    <property type="evidence" value="ECO:0007669"/>
    <property type="project" value="InterPro"/>
</dbReference>
<dbReference type="GO" id="GO:0006641">
    <property type="term" value="P:triglyceride metabolic process"/>
    <property type="evidence" value="ECO:0007669"/>
    <property type="project" value="TreeGrafter"/>
</dbReference>
<keyword evidence="9" id="KW-0153">Cholesterol metabolism</keyword>
<keyword evidence="8" id="KW-0964">Secreted</keyword>
<dbReference type="GeneTree" id="ENSGT01100000263546"/>
<comment type="catalytic activity">
    <reaction evidence="1">
        <text>cholesteryl (9Z-octadecenoate)(in) = cholesteryl (9Z-octadecenoate)(out)</text>
        <dbReference type="Rhea" id="RHEA:43348"/>
        <dbReference type="ChEBI" id="CHEBI:46898"/>
    </reaction>
</comment>
<feature type="signal peptide" evidence="16">
    <location>
        <begin position="1"/>
        <end position="24"/>
    </location>
</feature>
<dbReference type="GO" id="GO:0120020">
    <property type="term" value="F:cholesterol transfer activity"/>
    <property type="evidence" value="ECO:0007669"/>
    <property type="project" value="InterPro"/>
</dbReference>
<evidence type="ECO:0000313" key="19">
    <source>
        <dbReference type="Ensembl" id="ENSCMIP00000027021.1"/>
    </source>
</evidence>
<organism evidence="19 20">
    <name type="scientific">Callorhinchus milii</name>
    <name type="common">Ghost shark</name>
    <dbReference type="NCBI Taxonomy" id="7868"/>
    <lineage>
        <taxon>Eukaryota</taxon>
        <taxon>Metazoa</taxon>
        <taxon>Chordata</taxon>
        <taxon>Craniata</taxon>
        <taxon>Vertebrata</taxon>
        <taxon>Chondrichthyes</taxon>
        <taxon>Holocephali</taxon>
        <taxon>Chimaeriformes</taxon>
        <taxon>Callorhinchidae</taxon>
        <taxon>Callorhinchus</taxon>
    </lineage>
</organism>
<dbReference type="GO" id="GO:0034375">
    <property type="term" value="P:high-density lipoprotein particle remodeling"/>
    <property type="evidence" value="ECO:0007669"/>
    <property type="project" value="TreeGrafter"/>
</dbReference>
<evidence type="ECO:0000256" key="7">
    <source>
        <dbReference type="ARBA" id="ARBA00022448"/>
    </source>
</evidence>
<evidence type="ECO:0000256" key="16">
    <source>
        <dbReference type="SAM" id="SignalP"/>
    </source>
</evidence>
<keyword evidence="12" id="KW-1207">Sterol metabolism</keyword>
<dbReference type="GO" id="GO:0046470">
    <property type="term" value="P:phosphatidylcholine metabolic process"/>
    <property type="evidence" value="ECO:0007669"/>
    <property type="project" value="TreeGrafter"/>
</dbReference>
<dbReference type="AlphaFoldDB" id="A0A4W3IHT2"/>
<gene>
    <name evidence="19" type="primary">LOC103187882</name>
</gene>
<dbReference type="GeneID" id="103187882"/>
<keyword evidence="20" id="KW-1185">Reference proteome</keyword>
<reference evidence="19" key="5">
    <citation type="submission" date="2025-09" db="UniProtKB">
        <authorList>
            <consortium name="Ensembl"/>
        </authorList>
    </citation>
    <scope>IDENTIFICATION</scope>
</reference>
<dbReference type="Ensembl" id="ENSCMIT00000027454.1">
    <property type="protein sequence ID" value="ENSCMIP00000027021.1"/>
    <property type="gene ID" value="ENSCMIG00000011788.1"/>
</dbReference>
<accession>A0A4W3IHT2</accession>
<dbReference type="Pfam" id="PF01273">
    <property type="entry name" value="LBP_BPI_CETP"/>
    <property type="match status" value="1"/>
</dbReference>
<dbReference type="SMART" id="SM00329">
    <property type="entry name" value="BPI2"/>
    <property type="match status" value="1"/>
</dbReference>
<dbReference type="GO" id="GO:0034197">
    <property type="term" value="P:triglyceride transport"/>
    <property type="evidence" value="ECO:0007669"/>
    <property type="project" value="TreeGrafter"/>
</dbReference>
<dbReference type="GO" id="GO:0008203">
    <property type="term" value="P:cholesterol metabolic process"/>
    <property type="evidence" value="ECO:0007669"/>
    <property type="project" value="UniProtKB-KW"/>
</dbReference>
<comment type="subcellular location">
    <subcellularLocation>
        <location evidence="4">Secreted</location>
    </subcellularLocation>
</comment>
<evidence type="ECO:0000256" key="13">
    <source>
        <dbReference type="ARBA" id="ARBA00023180"/>
    </source>
</evidence>
<dbReference type="InterPro" id="IPR017130">
    <property type="entry name" value="Cholesteryl_ester_transfer"/>
</dbReference>
<dbReference type="InterPro" id="IPR001124">
    <property type="entry name" value="Lipid-bd_serum_glycop_C"/>
</dbReference>
<dbReference type="GO" id="GO:0042632">
    <property type="term" value="P:cholesterol homeostasis"/>
    <property type="evidence" value="ECO:0007669"/>
    <property type="project" value="TreeGrafter"/>
</dbReference>
<reference evidence="20" key="3">
    <citation type="journal article" date="2014" name="Nature">
        <title>Elephant shark genome provides unique insights into gnathostome evolution.</title>
        <authorList>
            <consortium name="International Elephant Shark Genome Sequencing Consortium"/>
            <person name="Venkatesh B."/>
            <person name="Lee A.P."/>
            <person name="Ravi V."/>
            <person name="Maurya A.K."/>
            <person name="Lian M.M."/>
            <person name="Swann J.B."/>
            <person name="Ohta Y."/>
            <person name="Flajnik M.F."/>
            <person name="Sutoh Y."/>
            <person name="Kasahara M."/>
            <person name="Hoon S."/>
            <person name="Gangu V."/>
            <person name="Roy S.W."/>
            <person name="Irimia M."/>
            <person name="Korzh V."/>
            <person name="Kondrychyn I."/>
            <person name="Lim Z.W."/>
            <person name="Tay B.H."/>
            <person name="Tohari S."/>
            <person name="Kong K.W."/>
            <person name="Ho S."/>
            <person name="Lorente-Galdos B."/>
            <person name="Quilez J."/>
            <person name="Marques-Bonet T."/>
            <person name="Raney B.J."/>
            <person name="Ingham P.W."/>
            <person name="Tay A."/>
            <person name="Hillier L.W."/>
            <person name="Minx P."/>
            <person name="Boehm T."/>
            <person name="Wilson R.K."/>
            <person name="Brenner S."/>
            <person name="Warren W.C."/>
        </authorList>
    </citation>
    <scope>NUCLEOTIDE SEQUENCE [LARGE SCALE GENOMIC DNA]</scope>
</reference>
<reference evidence="20" key="1">
    <citation type="journal article" date="2006" name="Science">
        <title>Ancient noncoding elements conserved in the human genome.</title>
        <authorList>
            <person name="Venkatesh B."/>
            <person name="Kirkness E.F."/>
            <person name="Loh Y.H."/>
            <person name="Halpern A.L."/>
            <person name="Lee A.P."/>
            <person name="Johnson J."/>
            <person name="Dandona N."/>
            <person name="Viswanathan L.D."/>
            <person name="Tay A."/>
            <person name="Venter J.C."/>
            <person name="Strausberg R.L."/>
            <person name="Brenner S."/>
        </authorList>
    </citation>
    <scope>NUCLEOTIDE SEQUENCE [LARGE SCALE GENOMIC DNA]</scope>
</reference>
<evidence type="ECO:0000256" key="8">
    <source>
        <dbReference type="ARBA" id="ARBA00022525"/>
    </source>
</evidence>
<evidence type="ECO:0000256" key="9">
    <source>
        <dbReference type="ARBA" id="ARBA00022548"/>
    </source>
</evidence>
<evidence type="ECO:0000256" key="11">
    <source>
        <dbReference type="ARBA" id="ARBA00023098"/>
    </source>
</evidence>
<keyword evidence="13" id="KW-0325">Glycoprotein</keyword>
<comment type="similarity">
    <text evidence="5">Belongs to the BPI/LBP/Plunc superfamily. BPI/LBP family.</text>
</comment>
<dbReference type="GO" id="GO:0017129">
    <property type="term" value="F:triglyceride binding"/>
    <property type="evidence" value="ECO:0007669"/>
    <property type="project" value="TreeGrafter"/>
</dbReference>
<comment type="catalytic activity">
    <reaction evidence="3">
        <text>1,2,3-tri-(9Z-octadecenoyl)-glycerol(in) = 1,2,3-tri-(9Z-octadecenoyl)-glycerol(out)</text>
        <dbReference type="Rhea" id="RHEA:43352"/>
        <dbReference type="ChEBI" id="CHEBI:53753"/>
    </reaction>
</comment>
<evidence type="ECO:0000256" key="6">
    <source>
        <dbReference type="ARBA" id="ARBA00022354"/>
    </source>
</evidence>
<evidence type="ECO:0000256" key="4">
    <source>
        <dbReference type="ARBA" id="ARBA00004613"/>
    </source>
</evidence>
<dbReference type="OMA" id="QICAEIH"/>
<reference evidence="20" key="2">
    <citation type="journal article" date="2007" name="PLoS Biol.">
        <title>Survey sequencing and comparative analysis of the elephant shark (Callorhinchus milii) genome.</title>
        <authorList>
            <person name="Venkatesh B."/>
            <person name="Kirkness E.F."/>
            <person name="Loh Y.H."/>
            <person name="Halpern A.L."/>
            <person name="Lee A.P."/>
            <person name="Johnson J."/>
            <person name="Dandona N."/>
            <person name="Viswanathan L.D."/>
            <person name="Tay A."/>
            <person name="Venter J.C."/>
            <person name="Strausberg R.L."/>
            <person name="Brenner S."/>
        </authorList>
    </citation>
    <scope>NUCLEOTIDE SEQUENCE [LARGE SCALE GENOMIC DNA]</scope>
</reference>
<dbReference type="RefSeq" id="XP_007905776.1">
    <property type="nucleotide sequence ID" value="XM_007907585.2"/>
</dbReference>
<dbReference type="STRING" id="7868.ENSCMIP00000027021"/>
<dbReference type="GO" id="GO:0043691">
    <property type="term" value="P:reverse cholesterol transport"/>
    <property type="evidence" value="ECO:0007669"/>
    <property type="project" value="InterPro"/>
</dbReference>
<proteinExistence type="inferred from homology"/>
<keyword evidence="7" id="KW-0813">Transport</keyword>
<sequence length="510" mass="57358">MVLSWLLIATLPLLLHLLPGGSFSCVPGSGNSSGNHTGLICRLTKAAALVLNQETTGVIQATYRQATFPNVTGESSIPLLGSMKHVFKNLQVNNMSIEKSDVDLGEERGISIDIQNVAVLFKGTIYYSYTSWLLSLHQSVDFEIESQADLYLSVNLACDRGRVAVTISDCFLNFDKLILRLQKDEETSWIQQLFTDFVSFTLRHVIKKQICAEIHQMANLLADFILDQAAAFIQDGNVAISTALISDPVLTDGYIESRHTGDIFYKNLTYFQQSNAIPGEQVEERMFNLWVSEQLINSLFLAAYLEGHLSLSLSDQELLRLLQHEDPVGQPNLLQQIIPDIPAHDLVLHLWPLRAPVILFTPPGTILQSSVAVELRVKRSDKDPYVVLYMEMDVKTTIETSYSDQKVRLRVTDNLWSLKVVKSAVEIALDKNKAQRCLEKFFSGGGLKKIISYVEFYLMDLLNKKGLHHFEILNPLIQTEEGYVIIATDFAFPRHLLETFLRSLPSLVRA</sequence>
<dbReference type="GO" id="GO:0015485">
    <property type="term" value="F:cholesterol binding"/>
    <property type="evidence" value="ECO:0007669"/>
    <property type="project" value="TreeGrafter"/>
</dbReference>
<dbReference type="InterPro" id="IPR017943">
    <property type="entry name" value="Bactericidal_perm-incr_a/b_dom"/>
</dbReference>
<evidence type="ECO:0000256" key="15">
    <source>
        <dbReference type="ARBA" id="ARBA00045611"/>
    </source>
</evidence>
<dbReference type="Gene3D" id="3.15.10.10">
    <property type="entry name" value="Bactericidal permeability-increasing protein, domain 1"/>
    <property type="match status" value="1"/>
</dbReference>
<evidence type="ECO:0000256" key="10">
    <source>
        <dbReference type="ARBA" id="ARBA00023055"/>
    </source>
</evidence>
<feature type="chain" id="PRO_5021436821" description="Cholesteryl ester transfer protein" evidence="16">
    <location>
        <begin position="25"/>
        <end position="510"/>
    </location>
</feature>
<dbReference type="Gene3D" id="3.15.20.10">
    <property type="entry name" value="Bactericidal permeability-increasing protein, domain 2"/>
    <property type="match status" value="1"/>
</dbReference>
<dbReference type="GO" id="GO:0005548">
    <property type="term" value="F:phospholipid transporter activity"/>
    <property type="evidence" value="ECO:0007669"/>
    <property type="project" value="TreeGrafter"/>
</dbReference>
<dbReference type="Proteomes" id="UP000314986">
    <property type="component" value="Unassembled WGS sequence"/>
</dbReference>
<dbReference type="GO" id="GO:0055091">
    <property type="term" value="P:phospholipid homeostasis"/>
    <property type="evidence" value="ECO:0007669"/>
    <property type="project" value="TreeGrafter"/>
</dbReference>
<dbReference type="PANTHER" id="PTHR47616">
    <property type="entry name" value="CHOLESTERYL ESTER TRANSFER PROTEIN"/>
    <property type="match status" value="1"/>
</dbReference>
<dbReference type="Pfam" id="PF02886">
    <property type="entry name" value="LBP_BPI_CETP_C"/>
    <property type="match status" value="1"/>
</dbReference>
<dbReference type="GO" id="GO:0034374">
    <property type="term" value="P:low-density lipoprotein particle remodeling"/>
    <property type="evidence" value="ECO:0007669"/>
    <property type="project" value="TreeGrafter"/>
</dbReference>
<evidence type="ECO:0000256" key="5">
    <source>
        <dbReference type="ARBA" id="ARBA00007292"/>
    </source>
</evidence>
<evidence type="ECO:0000256" key="12">
    <source>
        <dbReference type="ARBA" id="ARBA00023166"/>
    </source>
</evidence>
<keyword evidence="10" id="KW-0445">Lipid transport</keyword>
<dbReference type="OrthoDB" id="9940758at2759"/>
<feature type="domain" description="Lipid-binding serum glycoprotein C-terminal" evidence="18">
    <location>
        <begin position="281"/>
        <end position="488"/>
    </location>
</feature>
<keyword evidence="16" id="KW-0732">Signal</keyword>
<evidence type="ECO:0000259" key="18">
    <source>
        <dbReference type="SMART" id="SM00329"/>
    </source>
</evidence>
<feature type="domain" description="Lipid-binding serum glycoprotein N-terminal" evidence="17">
    <location>
        <begin position="42"/>
        <end position="268"/>
    </location>
</feature>
<comment type="function">
    <text evidence="15">Involved in the transfer of neutral lipids, including cholesteryl ester and triglyceride, among lipoprotein particles. Allows the net movement of cholesteryl ester from high density lipoproteins/HDL to triglyceride-rich very low density lipoproteins/VLDL, and the equimolar transport of triglyceride from VLDL to HDL. Regulates the reverse cholesterol transport, by which excess cholesterol is removed from peripheral tissues and returned to the liver for elimination.</text>
</comment>
<protein>
    <recommendedName>
        <fullName evidence="6">Cholesteryl ester transfer protein</fullName>
    </recommendedName>
</protein>
<reference evidence="19" key="4">
    <citation type="submission" date="2025-08" db="UniProtKB">
        <authorList>
            <consortium name="Ensembl"/>
        </authorList>
    </citation>
    <scope>IDENTIFICATION</scope>
</reference>
<evidence type="ECO:0000313" key="20">
    <source>
        <dbReference type="Proteomes" id="UP000314986"/>
    </source>
</evidence>
<keyword evidence="14" id="KW-0753">Steroid metabolism</keyword>
<dbReference type="GO" id="GO:0070328">
    <property type="term" value="P:triglyceride homeostasis"/>
    <property type="evidence" value="ECO:0007669"/>
    <property type="project" value="TreeGrafter"/>
</dbReference>
<name>A0A4W3IHT2_CALMI</name>
<dbReference type="SMART" id="SM00328">
    <property type="entry name" value="BPI1"/>
    <property type="match status" value="1"/>
</dbReference>
<dbReference type="SUPFAM" id="SSF55394">
    <property type="entry name" value="Bactericidal permeability-increasing protein, BPI"/>
    <property type="match status" value="2"/>
</dbReference>